<accession>A0A7J0D2X5</accession>
<sequence>MVSVTSEGADVDPEGSVPFCAKKVDTATERARSGIHEFDLAEKGHPEFGACSVRCFSPTVTLNPDGTPNPAAVRQTETHSRTAGAGEPGKPPVRYPERLGVKSQSLRPDISRLNPTAHLVGAGEEIPHARTG</sequence>
<reference evidence="2 3" key="1">
    <citation type="submission" date="2020-05" db="EMBL/GenBank/DDBJ databases">
        <title>Whole genome shotgun sequence of Streptomyces microflavus NBRC 13062.</title>
        <authorList>
            <person name="Komaki H."/>
            <person name="Tamura T."/>
        </authorList>
    </citation>
    <scope>NUCLEOTIDE SEQUENCE [LARGE SCALE GENOMIC DNA]</scope>
    <source>
        <strain evidence="2 3">NBRC 13062</strain>
    </source>
</reference>
<evidence type="ECO:0000256" key="1">
    <source>
        <dbReference type="SAM" id="MobiDB-lite"/>
    </source>
</evidence>
<evidence type="ECO:0000313" key="2">
    <source>
        <dbReference type="EMBL" id="GFN09070.1"/>
    </source>
</evidence>
<protein>
    <submittedName>
        <fullName evidence="2">Uncharacterized protein</fullName>
    </submittedName>
</protein>
<organism evidence="2 3">
    <name type="scientific">Streptomyces microflavus</name>
    <name type="common">Streptomyces lipmanii</name>
    <dbReference type="NCBI Taxonomy" id="1919"/>
    <lineage>
        <taxon>Bacteria</taxon>
        <taxon>Bacillati</taxon>
        <taxon>Actinomycetota</taxon>
        <taxon>Actinomycetes</taxon>
        <taxon>Kitasatosporales</taxon>
        <taxon>Streptomycetaceae</taxon>
        <taxon>Streptomyces</taxon>
    </lineage>
</organism>
<dbReference type="Proteomes" id="UP000498740">
    <property type="component" value="Unassembled WGS sequence"/>
</dbReference>
<feature type="region of interest" description="Disordered" evidence="1">
    <location>
        <begin position="64"/>
        <end position="132"/>
    </location>
</feature>
<gene>
    <name evidence="2" type="ORF">Smic_76260</name>
</gene>
<comment type="caution">
    <text evidence="2">The sequence shown here is derived from an EMBL/GenBank/DDBJ whole genome shotgun (WGS) entry which is preliminary data.</text>
</comment>
<name>A0A7J0D2X5_STRMI</name>
<dbReference type="EMBL" id="BLWD01000001">
    <property type="protein sequence ID" value="GFN09070.1"/>
    <property type="molecule type" value="Genomic_DNA"/>
</dbReference>
<proteinExistence type="predicted"/>
<dbReference type="AlphaFoldDB" id="A0A7J0D2X5"/>
<evidence type="ECO:0000313" key="3">
    <source>
        <dbReference type="Proteomes" id="UP000498740"/>
    </source>
</evidence>